<comment type="pathway">
    <text evidence="2">Protein modification; protein glycosylation.</text>
</comment>
<evidence type="ECO:0000256" key="3">
    <source>
        <dbReference type="ARBA" id="ARBA00010600"/>
    </source>
</evidence>
<comment type="subcellular location">
    <subcellularLocation>
        <location evidence="1">Endoplasmic reticulum membrane</location>
        <topology evidence="1">Multi-pass membrane protein</topology>
    </subcellularLocation>
</comment>
<comment type="similarity">
    <text evidence="3 14">Belongs to the ALG10 glucosyltransferase family.</text>
</comment>
<keyword evidence="9" id="KW-0256">Endoplasmic reticulum</keyword>
<gene>
    <name evidence="16" type="primary">ALG10</name>
    <name evidence="16" type="ORF">C6P46_001582</name>
</gene>
<comment type="function">
    <text evidence="12">Dol-P-Glc:Glc(2)Man(9)GlcNAc(2)-PP-Dol alpha-1,2-glucosyltransferase that operates in the biosynthetic pathway of dolichol-linked oligosaccharides, the glycan precursors employed in protein asparagine (N)-glycosylation. The assembly of dolichol-linked oligosaccharides begins on the cytosolic side of the endoplasmic reticulum membrane and finishes in its lumen. The sequential addition of sugars to dolichol pyrophosphate produces dolichol-linked oligosaccharides containing fourteen sugars, including two GlcNAcs, nine mannoses and three glucoses. Once assembled, the oligosaccharide is transferred from the lipid to nascent proteins by oligosaccharyltransferases. In the lumen of the endoplasmic reticulum, adds the third and last glucose residue from dolichyl phosphate glucose (Dol-P-Glc) onto the lipid-linked oligosaccharide intermediate Glc(2)Man(9)GlcNAc(2)-PP-Dol to produce Glc(3)Man(9)GlcNAc(2)-PP-Dol.</text>
</comment>
<comment type="caution">
    <text evidence="16">The sequence shown here is derived from an EMBL/GenBank/DDBJ whole genome shotgun (WGS) entry which is preliminary data.</text>
</comment>
<feature type="transmembrane region" description="Helical" evidence="14">
    <location>
        <begin position="247"/>
        <end position="270"/>
    </location>
</feature>
<dbReference type="Pfam" id="PF04922">
    <property type="entry name" value="DIE2_ALG10"/>
    <property type="match status" value="1"/>
</dbReference>
<keyword evidence="15" id="KW-0732">Signal</keyword>
<evidence type="ECO:0000256" key="6">
    <source>
        <dbReference type="ARBA" id="ARBA00022676"/>
    </source>
</evidence>
<dbReference type="InterPro" id="IPR016900">
    <property type="entry name" value="Alg10"/>
</dbReference>
<accession>A0A9P6VUM0</accession>
<keyword evidence="11 14" id="KW-0472">Membrane</keyword>
<comment type="caution">
    <text evidence="14">Lacks conserved residue(s) required for the propagation of feature annotation.</text>
</comment>
<feature type="transmembrane region" description="Helical" evidence="14">
    <location>
        <begin position="460"/>
        <end position="479"/>
    </location>
</feature>
<dbReference type="AlphaFoldDB" id="A0A9P6VUM0"/>
<organism evidence="16 17">
    <name type="scientific">Rhodotorula mucilaginosa</name>
    <name type="common">Yeast</name>
    <name type="synonym">Rhodotorula rubra</name>
    <dbReference type="NCBI Taxonomy" id="5537"/>
    <lineage>
        <taxon>Eukaryota</taxon>
        <taxon>Fungi</taxon>
        <taxon>Dikarya</taxon>
        <taxon>Basidiomycota</taxon>
        <taxon>Pucciniomycotina</taxon>
        <taxon>Microbotryomycetes</taxon>
        <taxon>Sporidiobolales</taxon>
        <taxon>Sporidiobolaceae</taxon>
        <taxon>Rhodotorula</taxon>
    </lineage>
</organism>
<dbReference type="PIRSF" id="PIRSF028810">
    <property type="entry name" value="Alpha1_2_glucosyltferase_Alg10"/>
    <property type="match status" value="1"/>
</dbReference>
<evidence type="ECO:0000256" key="15">
    <source>
        <dbReference type="SAM" id="SignalP"/>
    </source>
</evidence>
<evidence type="ECO:0000256" key="13">
    <source>
        <dbReference type="ARBA" id="ARBA00048064"/>
    </source>
</evidence>
<keyword evidence="8 14" id="KW-0812">Transmembrane</keyword>
<dbReference type="EMBL" id="PUHQ01000144">
    <property type="protein sequence ID" value="KAG0654607.1"/>
    <property type="molecule type" value="Genomic_DNA"/>
</dbReference>
<evidence type="ECO:0000256" key="2">
    <source>
        <dbReference type="ARBA" id="ARBA00004922"/>
    </source>
</evidence>
<evidence type="ECO:0000256" key="1">
    <source>
        <dbReference type="ARBA" id="ARBA00004477"/>
    </source>
</evidence>
<evidence type="ECO:0000313" key="17">
    <source>
        <dbReference type="Proteomes" id="UP000777482"/>
    </source>
</evidence>
<evidence type="ECO:0000256" key="9">
    <source>
        <dbReference type="ARBA" id="ARBA00022824"/>
    </source>
</evidence>
<evidence type="ECO:0000256" key="10">
    <source>
        <dbReference type="ARBA" id="ARBA00022989"/>
    </source>
</evidence>
<keyword evidence="7" id="KW-0808">Transferase</keyword>
<keyword evidence="6 14" id="KW-0328">Glycosyltransferase</keyword>
<feature type="signal peptide" evidence="15">
    <location>
        <begin position="1"/>
        <end position="27"/>
    </location>
</feature>
<dbReference type="EC" id="2.4.1.256" evidence="4 14"/>
<keyword evidence="17" id="KW-1185">Reference proteome</keyword>
<sequence>MERRSSVRWWWAAYLVWAAASTHVALCVDRSVPEPYMDEIFHVPQTQNYCDGQWSHWDPALTTPPGLYLIPAALAHLRRQLPLLKSFTPDPCSLAALRATNLVLSFSLPFLYSSLLALLLRSRPGASPRRPTYAWEGLVIAGMPMLGWWAWMFYTDLASVVAVLLSWRFALQRRYLPSALLGAISLLFRQTNIVWVAFVAAQALIDRLRLFDNKKGDFSSDPLLRDARPADLVTVPLKLLSLALQDLPALTPVLASYVPVFAAAIAFVRWNGGHIVLGDKSNHVPTVHVAQVWYFLAFAAFFFSPHLLGVSQVKQSISGSLQTPSRIVGSILALGLILYSIHNYTVAHPFLLADNRHYAFYLWRRIINLHPYARYALAPGYFVAGRLLWIQLARAGRMTVSTLILLLGATCAVLIPSPLLEPRYFLTSLLILRLYLSPSPSISSSSSSSSTYTHRLRRRLLLEAVLYLAVQAVCVWLFLERPFKWEFEIGADGKGLQGRDERELGRWQRFMW</sequence>
<comment type="catalytic activity">
    <reaction evidence="13">
        <text>an alpha-D-Glc-(1-&gt;3)-alpha-D-Glc-(1-&gt;3)-alpha-D-Man-(1-&gt;2)-alpha-D-Man-(1-&gt;2)-alpha-D-Man-(1-&gt;3)-[alpha-D-Man-(1-&gt;2)-alpha-D-Man-(1-&gt;3)-[alpha-D-Man-(1-&gt;2)-alpha-D-Man-(1-&gt;6)]-alpha-D-Man-(1-&gt;6)]-beta-D-Man-(1-&gt;4)-beta-D-GlcNAc-(1-&gt;4)-alpha-D-GlcNAc-diphospho-di-trans,poly-cis-dolichol + a di-trans,poly-cis-dolichyl beta-D-glucosyl phosphate = a alpha-D-Glc-(1-&gt;2)-alpha-D-Glc-(1-&gt;3)-alpha-D-Glc-(1-&gt;3)-alpha-D-Man-(1-&gt;2)-alpha-D-Man-(1-&gt;2)-alpha-D-Man-(1-&gt;3)-[alpha-D-Man-(1-&gt;2)-alpha-D-Man-(1-&gt;3)-[alpha-D-Man-(1-&gt;2)-alpha-D-Man-(1-&gt;6)]-alpha-D-Man-(1-&gt;6)]-beta-D-Man-(1-&gt;4)-beta-D-GlcNAc-(1-&gt;4)-alpha-D-GlcNAc-diphospho-di-trans,poly-cis-dolichol + a di-trans,poly-cis-dolichyl phosphate + H(+)</text>
        <dbReference type="Rhea" id="RHEA:29543"/>
        <dbReference type="Rhea" id="RHEA-COMP:19498"/>
        <dbReference type="Rhea" id="RHEA-COMP:19502"/>
        <dbReference type="Rhea" id="RHEA-COMP:19512"/>
        <dbReference type="Rhea" id="RHEA-COMP:19522"/>
        <dbReference type="ChEBI" id="CHEBI:15378"/>
        <dbReference type="ChEBI" id="CHEBI:57525"/>
        <dbReference type="ChEBI" id="CHEBI:57683"/>
        <dbReference type="ChEBI" id="CHEBI:132522"/>
        <dbReference type="ChEBI" id="CHEBI:132523"/>
        <dbReference type="EC" id="2.4.1.256"/>
    </reaction>
    <physiologicalReaction direction="left-to-right" evidence="13">
        <dbReference type="Rhea" id="RHEA:29544"/>
    </physiologicalReaction>
</comment>
<dbReference type="GO" id="GO:0006488">
    <property type="term" value="P:dolichol-linked oligosaccharide biosynthetic process"/>
    <property type="evidence" value="ECO:0007669"/>
    <property type="project" value="UniProtKB-UniRule"/>
</dbReference>
<evidence type="ECO:0000256" key="7">
    <source>
        <dbReference type="ARBA" id="ARBA00022679"/>
    </source>
</evidence>
<evidence type="ECO:0000256" key="11">
    <source>
        <dbReference type="ARBA" id="ARBA00023136"/>
    </source>
</evidence>
<feature type="transmembrane region" description="Helical" evidence="14">
    <location>
        <begin position="331"/>
        <end position="352"/>
    </location>
</feature>
<dbReference type="PANTHER" id="PTHR12989:SF10">
    <property type="entry name" value="DOL-P-GLC:GLC(2)MAN(9)GLCNAC(2)-PP-DOL ALPHA-1,2-GLUCOSYLTRANSFERASE-RELATED"/>
    <property type="match status" value="1"/>
</dbReference>
<protein>
    <recommendedName>
        <fullName evidence="5 14">Dol-P-Glc:Glc(2)Man(9)GlcNAc(2)-PP-Dol alpha-1,2-glucosyltransferase</fullName>
        <ecNumber evidence="4 14">2.4.1.256</ecNumber>
    </recommendedName>
</protein>
<reference evidence="16 17" key="1">
    <citation type="submission" date="2020-11" db="EMBL/GenBank/DDBJ databases">
        <title>Kefir isolates.</title>
        <authorList>
            <person name="Marcisauskas S."/>
            <person name="Kim Y."/>
            <person name="Blasche S."/>
        </authorList>
    </citation>
    <scope>NUCLEOTIDE SEQUENCE [LARGE SCALE GENOMIC DNA]</scope>
    <source>
        <strain evidence="16 17">KR</strain>
    </source>
</reference>
<dbReference type="Proteomes" id="UP000777482">
    <property type="component" value="Unassembled WGS sequence"/>
</dbReference>
<evidence type="ECO:0000256" key="5">
    <source>
        <dbReference type="ARBA" id="ARBA00018512"/>
    </source>
</evidence>
<feature type="transmembrane region" description="Helical" evidence="14">
    <location>
        <begin position="398"/>
        <end position="416"/>
    </location>
</feature>
<feature type="transmembrane region" description="Helical" evidence="14">
    <location>
        <begin position="174"/>
        <end position="205"/>
    </location>
</feature>
<evidence type="ECO:0000256" key="4">
    <source>
        <dbReference type="ARBA" id="ARBA00011967"/>
    </source>
</evidence>
<name>A0A9P6VUM0_RHOMI</name>
<proteinExistence type="inferred from homology"/>
<dbReference type="PANTHER" id="PTHR12989">
    <property type="entry name" value="ALPHA-1,2-GLUCOSYLTRANSFERASE ALG10"/>
    <property type="match status" value="1"/>
</dbReference>
<feature type="transmembrane region" description="Helical" evidence="14">
    <location>
        <begin position="372"/>
        <end position="389"/>
    </location>
</feature>
<evidence type="ECO:0000256" key="14">
    <source>
        <dbReference type="PIRNR" id="PIRNR028810"/>
    </source>
</evidence>
<keyword evidence="10 14" id="KW-1133">Transmembrane helix</keyword>
<feature type="transmembrane region" description="Helical" evidence="14">
    <location>
        <begin position="132"/>
        <end position="154"/>
    </location>
</feature>
<evidence type="ECO:0000256" key="8">
    <source>
        <dbReference type="ARBA" id="ARBA00022692"/>
    </source>
</evidence>
<feature type="chain" id="PRO_5040471184" description="Dol-P-Glc:Glc(2)Man(9)GlcNAc(2)-PP-Dol alpha-1,2-glucosyltransferase" evidence="15">
    <location>
        <begin position="28"/>
        <end position="512"/>
    </location>
</feature>
<dbReference type="OrthoDB" id="4769at2759"/>
<feature type="transmembrane region" description="Helical" evidence="14">
    <location>
        <begin position="290"/>
        <end position="310"/>
    </location>
</feature>
<evidence type="ECO:0000256" key="12">
    <source>
        <dbReference type="ARBA" id="ARBA00044727"/>
    </source>
</evidence>
<dbReference type="GO" id="GO:0005789">
    <property type="term" value="C:endoplasmic reticulum membrane"/>
    <property type="evidence" value="ECO:0007669"/>
    <property type="project" value="UniProtKB-SubCell"/>
</dbReference>
<feature type="transmembrane region" description="Helical" evidence="14">
    <location>
        <begin position="102"/>
        <end position="120"/>
    </location>
</feature>
<evidence type="ECO:0000313" key="16">
    <source>
        <dbReference type="EMBL" id="KAG0654607.1"/>
    </source>
</evidence>
<dbReference type="GO" id="GO:0106073">
    <property type="term" value="F:dolichyl pyrophosphate Glc2Man9GlcNAc2 alpha-1,2-glucosyltransferase activity"/>
    <property type="evidence" value="ECO:0007669"/>
    <property type="project" value="UniProtKB-UniRule"/>
</dbReference>